<dbReference type="InterPro" id="IPR017395">
    <property type="entry name" value="Chlorophyllase-like"/>
</dbReference>
<gene>
    <name evidence="1" type="ORF">E4634_11495</name>
</gene>
<dbReference type="AlphaFoldDB" id="A0A4Z0M1S7"/>
<dbReference type="PANTHER" id="PTHR33428:SF14">
    <property type="entry name" value="CARBOXYLESTERASE TYPE B DOMAIN-CONTAINING PROTEIN"/>
    <property type="match status" value="1"/>
</dbReference>
<evidence type="ECO:0000313" key="2">
    <source>
        <dbReference type="Proteomes" id="UP000298050"/>
    </source>
</evidence>
<dbReference type="Gene3D" id="3.40.50.1820">
    <property type="entry name" value="alpha/beta hydrolase"/>
    <property type="match status" value="1"/>
</dbReference>
<keyword evidence="2" id="KW-1185">Reference proteome</keyword>
<dbReference type="Proteomes" id="UP000298050">
    <property type="component" value="Unassembled WGS sequence"/>
</dbReference>
<dbReference type="SUPFAM" id="SSF53474">
    <property type="entry name" value="alpha/beta-Hydrolases"/>
    <property type="match status" value="1"/>
</dbReference>
<dbReference type="InterPro" id="IPR029058">
    <property type="entry name" value="AB_hydrolase_fold"/>
</dbReference>
<accession>A0A4Z0M1S7</accession>
<name>A0A4Z0M1S7_9GAMM</name>
<protein>
    <recommendedName>
        <fullName evidence="3">Alpha/beta hydrolase</fullName>
    </recommendedName>
</protein>
<reference evidence="1 2" key="1">
    <citation type="submission" date="2019-04" db="EMBL/GenBank/DDBJ databases">
        <title>Taxonomy of novel Haliea sp. from mangrove soil of West Coast of India.</title>
        <authorList>
            <person name="Verma A."/>
            <person name="Kumar P."/>
            <person name="Krishnamurthi S."/>
        </authorList>
    </citation>
    <scope>NUCLEOTIDE SEQUENCE [LARGE SCALE GENOMIC DNA]</scope>
    <source>
        <strain evidence="1 2">SAOS-164</strain>
    </source>
</reference>
<dbReference type="Pfam" id="PF07224">
    <property type="entry name" value="Chlorophyllase"/>
    <property type="match status" value="1"/>
</dbReference>
<evidence type="ECO:0008006" key="3">
    <source>
        <dbReference type="Google" id="ProtNLM"/>
    </source>
</evidence>
<organism evidence="1 2">
    <name type="scientific">Mangrovimicrobium sediminis</name>
    <dbReference type="NCBI Taxonomy" id="2562682"/>
    <lineage>
        <taxon>Bacteria</taxon>
        <taxon>Pseudomonadati</taxon>
        <taxon>Pseudomonadota</taxon>
        <taxon>Gammaproteobacteria</taxon>
        <taxon>Cellvibrionales</taxon>
        <taxon>Halieaceae</taxon>
        <taxon>Mangrovimicrobium</taxon>
    </lineage>
</organism>
<proteinExistence type="predicted"/>
<sequence>MFDAIPLDDMSLGYEQRGEIVYQVETIENSHWARVPITVLHPDDGGRHPVIFFAHGYGGHNWKTAYFDLIDDLASHGYVVVFVPFQTASTSRLMYATLWDGFTDAVDAFGAVMDLDRVGFVGHSFGGGATPYMAYKGLVEQGWGGVASYVYTSAPWYSWDTPDDKLESLPPETVFVASIYEDDTINDHRMAIDLYENTTLPEENKLFLEVNSVQVGRRTARATHFTPGLSPDLTLKASGVFAPLNAINQAVFEDNYQARDFLFNEYYDSDVLDRVPSPVVEVPESRFRFKWSNQRLNDRL</sequence>
<comment type="caution">
    <text evidence="1">The sequence shown here is derived from an EMBL/GenBank/DDBJ whole genome shotgun (WGS) entry which is preliminary data.</text>
</comment>
<dbReference type="OrthoDB" id="9809549at2"/>
<evidence type="ECO:0000313" key="1">
    <source>
        <dbReference type="EMBL" id="TGD73633.1"/>
    </source>
</evidence>
<dbReference type="PANTHER" id="PTHR33428">
    <property type="entry name" value="CHLOROPHYLLASE-2, CHLOROPLASTIC"/>
    <property type="match status" value="1"/>
</dbReference>
<dbReference type="EMBL" id="SRLE01000007">
    <property type="protein sequence ID" value="TGD73633.1"/>
    <property type="molecule type" value="Genomic_DNA"/>
</dbReference>
<dbReference type="RefSeq" id="WP_135443974.1">
    <property type="nucleotide sequence ID" value="NZ_SRLE01000007.1"/>
</dbReference>